<evidence type="ECO:0000256" key="1">
    <source>
        <dbReference type="SAM" id="Coils"/>
    </source>
</evidence>
<sequence>MSDADARKGTEPGKAGRGAVAGGTGGRNASGSGSGGAARRTGGGAARPSRTARPSSSARPARPTRPAKAAAPARKATANRQAAPGSPAPKPAKRRRIVITWGGTKGRPNRLTGRAGVLALVVCVLAIALVVPVRQYISQQREREDLREQTRDHREEVERLREELERWKDPAYVRQQARMQLHYVNPGDVAYSVVPPPAPTTSPDDAAKPKGDWPDSLWTTVREADAKPTPSTAPQAPPPPPDETITDPRSGGR</sequence>
<dbReference type="RefSeq" id="WP_358355489.1">
    <property type="nucleotide sequence ID" value="NZ_JBEZFP010000046.1"/>
</dbReference>
<keyword evidence="3" id="KW-1133">Transmembrane helix</keyword>
<accession>A0ABV3DKC1</accession>
<reference evidence="4 5" key="1">
    <citation type="submission" date="2024-06" db="EMBL/GenBank/DDBJ databases">
        <title>The Natural Products Discovery Center: Release of the First 8490 Sequenced Strains for Exploring Actinobacteria Biosynthetic Diversity.</title>
        <authorList>
            <person name="Kalkreuter E."/>
            <person name="Kautsar S.A."/>
            <person name="Yang D."/>
            <person name="Bader C.D."/>
            <person name="Teijaro C.N."/>
            <person name="Fluegel L."/>
            <person name="Davis C.M."/>
            <person name="Simpson J.R."/>
            <person name="Lauterbach L."/>
            <person name="Steele A.D."/>
            <person name="Gui C."/>
            <person name="Meng S."/>
            <person name="Li G."/>
            <person name="Viehrig K."/>
            <person name="Ye F."/>
            <person name="Su P."/>
            <person name="Kiefer A.F."/>
            <person name="Nichols A."/>
            <person name="Cepeda A.J."/>
            <person name="Yan W."/>
            <person name="Fan B."/>
            <person name="Jiang Y."/>
            <person name="Adhikari A."/>
            <person name="Zheng C.-J."/>
            <person name="Schuster L."/>
            <person name="Cowan T.M."/>
            <person name="Smanski M.J."/>
            <person name="Chevrette M.G."/>
            <person name="De Carvalho L.P.S."/>
            <person name="Shen B."/>
        </authorList>
    </citation>
    <scope>NUCLEOTIDE SEQUENCE [LARGE SCALE GENOMIC DNA]</scope>
    <source>
        <strain evidence="4 5">NPDC048946</strain>
    </source>
</reference>
<feature type="region of interest" description="Disordered" evidence="2">
    <location>
        <begin position="194"/>
        <end position="253"/>
    </location>
</feature>
<organism evidence="4 5">
    <name type="scientific">Streptodolium elevatio</name>
    <dbReference type="NCBI Taxonomy" id="3157996"/>
    <lineage>
        <taxon>Bacteria</taxon>
        <taxon>Bacillati</taxon>
        <taxon>Actinomycetota</taxon>
        <taxon>Actinomycetes</taxon>
        <taxon>Kitasatosporales</taxon>
        <taxon>Streptomycetaceae</taxon>
        <taxon>Streptodolium</taxon>
    </lineage>
</organism>
<evidence type="ECO:0000313" key="5">
    <source>
        <dbReference type="Proteomes" id="UP001551482"/>
    </source>
</evidence>
<proteinExistence type="predicted"/>
<keyword evidence="5" id="KW-1185">Reference proteome</keyword>
<dbReference type="EMBL" id="JBEZFP010000046">
    <property type="protein sequence ID" value="MEU8135609.1"/>
    <property type="molecule type" value="Genomic_DNA"/>
</dbReference>
<feature type="compositionally biased region" description="Basic and acidic residues" evidence="2">
    <location>
        <begin position="1"/>
        <end position="11"/>
    </location>
</feature>
<feature type="compositionally biased region" description="Low complexity" evidence="2">
    <location>
        <begin position="46"/>
        <end position="85"/>
    </location>
</feature>
<keyword evidence="3" id="KW-0812">Transmembrane</keyword>
<keyword evidence="3" id="KW-0472">Membrane</keyword>
<keyword evidence="1" id="KW-0175">Coiled coil</keyword>
<name>A0ABV3DKC1_9ACTN</name>
<feature type="transmembrane region" description="Helical" evidence="3">
    <location>
        <begin position="115"/>
        <end position="133"/>
    </location>
</feature>
<dbReference type="Proteomes" id="UP001551482">
    <property type="component" value="Unassembled WGS sequence"/>
</dbReference>
<feature type="region of interest" description="Disordered" evidence="2">
    <location>
        <begin position="1"/>
        <end position="111"/>
    </location>
</feature>
<feature type="compositionally biased region" description="Gly residues" evidence="2">
    <location>
        <begin position="15"/>
        <end position="45"/>
    </location>
</feature>
<protein>
    <submittedName>
        <fullName evidence="4">Septum formation initiator family protein</fullName>
    </submittedName>
</protein>
<dbReference type="Pfam" id="PF04977">
    <property type="entry name" value="DivIC"/>
    <property type="match status" value="1"/>
</dbReference>
<feature type="coiled-coil region" evidence="1">
    <location>
        <begin position="136"/>
        <end position="163"/>
    </location>
</feature>
<dbReference type="InterPro" id="IPR007060">
    <property type="entry name" value="FtsL/DivIC"/>
</dbReference>
<comment type="caution">
    <text evidence="4">The sequence shown here is derived from an EMBL/GenBank/DDBJ whole genome shotgun (WGS) entry which is preliminary data.</text>
</comment>
<evidence type="ECO:0000256" key="2">
    <source>
        <dbReference type="SAM" id="MobiDB-lite"/>
    </source>
</evidence>
<evidence type="ECO:0000256" key="3">
    <source>
        <dbReference type="SAM" id="Phobius"/>
    </source>
</evidence>
<gene>
    <name evidence="4" type="ORF">AB0C36_19065</name>
</gene>
<evidence type="ECO:0000313" key="4">
    <source>
        <dbReference type="EMBL" id="MEU8135609.1"/>
    </source>
</evidence>